<dbReference type="InterPro" id="IPR020845">
    <property type="entry name" value="AMP-binding_CS"/>
</dbReference>
<evidence type="ECO:0000259" key="1">
    <source>
        <dbReference type="Pfam" id="PF00501"/>
    </source>
</evidence>
<name>A0A7Y6EZZ0_9BACL</name>
<keyword evidence="3" id="KW-0436">Ligase</keyword>
<evidence type="ECO:0000313" key="3">
    <source>
        <dbReference type="EMBL" id="NUU80155.1"/>
    </source>
</evidence>
<dbReference type="RefSeq" id="WP_175399672.1">
    <property type="nucleotide sequence ID" value="NZ_JABMCB010000206.1"/>
</dbReference>
<dbReference type="Gene3D" id="3.40.50.12780">
    <property type="entry name" value="N-terminal domain of ligase-like"/>
    <property type="match status" value="1"/>
</dbReference>
<dbReference type="GO" id="GO:0016878">
    <property type="term" value="F:acid-thiol ligase activity"/>
    <property type="evidence" value="ECO:0007669"/>
    <property type="project" value="UniProtKB-ARBA"/>
</dbReference>
<sequence>MFLFERLPLAASLFSDAPALLRYGQKITYGELYHFAEKLGRAFYAEGLQPGDRLAILGDPDPQMVVSLYAAVEVGAIPTVISPLLSPPEIAAILENAEPKFLIHDNRHAKAAYSAVKLLSRSPILFATEEGSVSDSVGSILHQNLELQSIEAIDRKMEDTAVLIFTGGTTGRPKGVMHSHLGISAWNQCTPTKGLGYDMDRRVLVLNLSHLVGQFQLWATMAAGGCLVFLDEYPANVQRIVEAVEREQISHLSTVGQLLRDLTSEVSVMGKDLPSLKVIGCGGSVISPDTLKNAVQQFPGALIVNNYSQAECGMAISRLLPALHMDDPIRLRSVGRPSDFAAQGEKAFQVRIVTEEGQDALDNEPGEIVVRGSQTMLGYWHQPEASSEAISNGWIRTGDVGCLDGEGYLYVLDRFKDMVIINGSNVFCPEVEQVIMTHEQVIEVAVIGLPQPNEGEELVACIVLREGGSLELEGLWAFCELRLAQYKWPTKIYILDTLPRTAVDKVDKKRLRMQVLL</sequence>
<dbReference type="InterPro" id="IPR025110">
    <property type="entry name" value="AMP-bd_C"/>
</dbReference>
<dbReference type="PROSITE" id="PS00455">
    <property type="entry name" value="AMP_BINDING"/>
    <property type="match status" value="1"/>
</dbReference>
<dbReference type="Pfam" id="PF00501">
    <property type="entry name" value="AMP-binding"/>
    <property type="match status" value="1"/>
</dbReference>
<reference evidence="3 4" key="1">
    <citation type="submission" date="2020-05" db="EMBL/GenBank/DDBJ databases">
        <title>Genome Sequencing of Type Strains.</title>
        <authorList>
            <person name="Lemaire J.F."/>
            <person name="Inderbitzin P."/>
            <person name="Gregorio O.A."/>
            <person name="Collins S.B."/>
            <person name="Wespe N."/>
            <person name="Knight-Connoni V."/>
        </authorList>
    </citation>
    <scope>NUCLEOTIDE SEQUENCE [LARGE SCALE GENOMIC DNA]</scope>
    <source>
        <strain evidence="3 4">LMG 21957</strain>
    </source>
</reference>
<dbReference type="PANTHER" id="PTHR43767:SF1">
    <property type="entry name" value="NONRIBOSOMAL PEPTIDE SYNTHASE PES1 (EUROFUNG)-RELATED"/>
    <property type="match status" value="1"/>
</dbReference>
<gene>
    <name evidence="3" type="ORF">HP552_33745</name>
</gene>
<feature type="domain" description="AMP-dependent synthetase/ligase" evidence="1">
    <location>
        <begin position="12"/>
        <end position="380"/>
    </location>
</feature>
<protein>
    <submittedName>
        <fullName evidence="3">Acyl--CoA ligase</fullName>
    </submittedName>
</protein>
<dbReference type="InterPro" id="IPR042099">
    <property type="entry name" value="ANL_N_sf"/>
</dbReference>
<dbReference type="PANTHER" id="PTHR43767">
    <property type="entry name" value="LONG-CHAIN-FATTY-ACID--COA LIGASE"/>
    <property type="match status" value="1"/>
</dbReference>
<keyword evidence="4" id="KW-1185">Reference proteome</keyword>
<dbReference type="InterPro" id="IPR045851">
    <property type="entry name" value="AMP-bd_C_sf"/>
</dbReference>
<comment type="caution">
    <text evidence="3">The sequence shown here is derived from an EMBL/GenBank/DDBJ whole genome shotgun (WGS) entry which is preliminary data.</text>
</comment>
<dbReference type="Pfam" id="PF13193">
    <property type="entry name" value="AMP-binding_C"/>
    <property type="match status" value="1"/>
</dbReference>
<evidence type="ECO:0000313" key="4">
    <source>
        <dbReference type="Proteomes" id="UP000526125"/>
    </source>
</evidence>
<evidence type="ECO:0000259" key="2">
    <source>
        <dbReference type="Pfam" id="PF13193"/>
    </source>
</evidence>
<dbReference type="EMBL" id="JABMCB010000206">
    <property type="protein sequence ID" value="NUU80155.1"/>
    <property type="molecule type" value="Genomic_DNA"/>
</dbReference>
<organism evidence="3 4">
    <name type="scientific">Paenibacillus xylanilyticus</name>
    <dbReference type="NCBI Taxonomy" id="248903"/>
    <lineage>
        <taxon>Bacteria</taxon>
        <taxon>Bacillati</taxon>
        <taxon>Bacillota</taxon>
        <taxon>Bacilli</taxon>
        <taxon>Bacillales</taxon>
        <taxon>Paenibacillaceae</taxon>
        <taxon>Paenibacillus</taxon>
    </lineage>
</organism>
<dbReference type="InterPro" id="IPR000873">
    <property type="entry name" value="AMP-dep_synth/lig_dom"/>
</dbReference>
<feature type="domain" description="AMP-binding enzyme C-terminal" evidence="2">
    <location>
        <begin position="430"/>
        <end position="505"/>
    </location>
</feature>
<dbReference type="InterPro" id="IPR050237">
    <property type="entry name" value="ATP-dep_AMP-bd_enzyme"/>
</dbReference>
<dbReference type="SUPFAM" id="SSF56801">
    <property type="entry name" value="Acetyl-CoA synthetase-like"/>
    <property type="match status" value="1"/>
</dbReference>
<proteinExistence type="predicted"/>
<accession>A0A7Y6EZZ0</accession>
<dbReference type="Gene3D" id="3.30.300.30">
    <property type="match status" value="1"/>
</dbReference>
<dbReference type="Proteomes" id="UP000526125">
    <property type="component" value="Unassembled WGS sequence"/>
</dbReference>
<dbReference type="AlphaFoldDB" id="A0A7Y6EZZ0"/>